<dbReference type="InterPro" id="IPR036259">
    <property type="entry name" value="MFS_trans_sf"/>
</dbReference>
<keyword evidence="3" id="KW-1185">Reference proteome</keyword>
<comment type="caution">
    <text evidence="2">The sequence shown here is derived from an EMBL/GenBank/DDBJ whole genome shotgun (WGS) entry which is preliminary data.</text>
</comment>
<name>A0ABT1EIV0_9FIRM</name>
<feature type="transmembrane region" description="Helical" evidence="1">
    <location>
        <begin position="178"/>
        <end position="196"/>
    </location>
</feature>
<feature type="transmembrane region" description="Helical" evidence="1">
    <location>
        <begin position="225"/>
        <end position="251"/>
    </location>
</feature>
<dbReference type="SUPFAM" id="SSF103473">
    <property type="entry name" value="MFS general substrate transporter"/>
    <property type="match status" value="1"/>
</dbReference>
<dbReference type="InterPro" id="IPR001927">
    <property type="entry name" value="Na/Gal_symport"/>
</dbReference>
<feature type="transmembrane region" description="Helical" evidence="1">
    <location>
        <begin position="82"/>
        <end position="105"/>
    </location>
</feature>
<feature type="transmembrane region" description="Helical" evidence="1">
    <location>
        <begin position="43"/>
        <end position="61"/>
    </location>
</feature>
<feature type="transmembrane region" description="Helical" evidence="1">
    <location>
        <begin position="367"/>
        <end position="388"/>
    </location>
</feature>
<dbReference type="PANTHER" id="PTHR11328:SF24">
    <property type="entry name" value="MAJOR FACILITATOR SUPERFAMILY (MFS) PROFILE DOMAIN-CONTAINING PROTEIN"/>
    <property type="match status" value="1"/>
</dbReference>
<organism evidence="2 3">
    <name type="scientific">Ohessyouella blattaphilus</name>
    <dbReference type="NCBI Taxonomy" id="2949333"/>
    <lineage>
        <taxon>Bacteria</taxon>
        <taxon>Bacillati</taxon>
        <taxon>Bacillota</taxon>
        <taxon>Clostridia</taxon>
        <taxon>Lachnospirales</taxon>
        <taxon>Lachnospiraceae</taxon>
        <taxon>Ohessyouella</taxon>
    </lineage>
</organism>
<accession>A0ABT1EIV0</accession>
<feature type="transmembrane region" description="Helical" evidence="1">
    <location>
        <begin position="257"/>
        <end position="281"/>
    </location>
</feature>
<reference evidence="2 3" key="1">
    <citation type="journal article" date="2022" name="Genome Biol. Evol.">
        <title>Host diet, physiology and behaviors set the stage for Lachnospiraceae cladogenesis.</title>
        <authorList>
            <person name="Vera-Ponce De Leon A."/>
            <person name="Schneider M."/>
            <person name="Jahnes B.C."/>
            <person name="Sadowski V."/>
            <person name="Camuy-Velez L.A."/>
            <person name="Duan J."/>
            <person name="Sabree Z.L."/>
        </authorList>
    </citation>
    <scope>NUCLEOTIDE SEQUENCE [LARGE SCALE GENOMIC DNA]</scope>
    <source>
        <strain evidence="2 3">PAL227</strain>
    </source>
</reference>
<evidence type="ECO:0000313" key="3">
    <source>
        <dbReference type="Proteomes" id="UP001523565"/>
    </source>
</evidence>
<proteinExistence type="predicted"/>
<sequence length="454" mass="49765">MDNKLFRTSGIERWGFGLFMAGQSVINTFAGSFLPLFLTNIGITAYAVGVLFLFARVWDAVNDPIFGAILDRTNLKSGKFLPFLRAANVMLPVTVVLMFAIPSGIATGWKILWAFVSYLLFDIAYTMCDVPIFAMTSAVTDQVHERINIMSRNTVLSTLTAIVVAVAGPGLYSSLGPLPTAVILSIVAAFLMFFMSRYAKERYVNKDEEEVTLKSMLNYVKSNKYLRIGFLGIMILSVTSMTNAVITYFAVNCLGNLGMVSVLSLFIALPSLVMGVLMPVLTRKFDKFHLLMVGIIGQTVMSVVCFLAGYENQVLFFILLGVRGIFFGIQLILQLQFTGDFVEYGEFVTGKRLQGTAYSIQTFVFKFMNAVPGAVAMFILGAFGFVSGEGAVQPPSAINAIWVLFILSPVIGALISLPIFAKYKLRDKMVQIMAAANSGDITREEAQEQLAGKL</sequence>
<dbReference type="Proteomes" id="UP001523565">
    <property type="component" value="Unassembled WGS sequence"/>
</dbReference>
<dbReference type="RefSeq" id="WP_262069316.1">
    <property type="nucleotide sequence ID" value="NZ_JAMXOC010000013.1"/>
</dbReference>
<dbReference type="InterPro" id="IPR039672">
    <property type="entry name" value="MFS_2"/>
</dbReference>
<keyword evidence="1" id="KW-1133">Transmembrane helix</keyword>
<feature type="transmembrane region" description="Helical" evidence="1">
    <location>
        <begin position="288"/>
        <end position="309"/>
    </location>
</feature>
<dbReference type="EMBL" id="JAMZFV010000013">
    <property type="protein sequence ID" value="MCP1110436.1"/>
    <property type="molecule type" value="Genomic_DNA"/>
</dbReference>
<protein>
    <submittedName>
        <fullName evidence="2">Glycoside-pentoside-hexuronide (GPH):cation symporter</fullName>
    </submittedName>
</protein>
<evidence type="ECO:0000256" key="1">
    <source>
        <dbReference type="SAM" id="Phobius"/>
    </source>
</evidence>
<dbReference type="Gene3D" id="1.20.1250.20">
    <property type="entry name" value="MFS general substrate transporter like domains"/>
    <property type="match status" value="1"/>
</dbReference>
<keyword evidence="1" id="KW-0812">Transmembrane</keyword>
<feature type="transmembrane region" description="Helical" evidence="1">
    <location>
        <begin position="155"/>
        <end position="172"/>
    </location>
</feature>
<feature type="transmembrane region" description="Helical" evidence="1">
    <location>
        <begin position="315"/>
        <end position="333"/>
    </location>
</feature>
<keyword evidence="1" id="KW-0472">Membrane</keyword>
<evidence type="ECO:0000313" key="2">
    <source>
        <dbReference type="EMBL" id="MCP1110436.1"/>
    </source>
</evidence>
<feature type="transmembrane region" description="Helical" evidence="1">
    <location>
        <begin position="111"/>
        <end position="134"/>
    </location>
</feature>
<dbReference type="PANTHER" id="PTHR11328">
    <property type="entry name" value="MAJOR FACILITATOR SUPERFAMILY DOMAIN-CONTAINING PROTEIN"/>
    <property type="match status" value="1"/>
</dbReference>
<gene>
    <name evidence="2" type="ORF">NK118_09255</name>
</gene>
<dbReference type="Pfam" id="PF13347">
    <property type="entry name" value="MFS_2"/>
    <property type="match status" value="1"/>
</dbReference>
<feature type="transmembrane region" description="Helical" evidence="1">
    <location>
        <begin position="400"/>
        <end position="421"/>
    </location>
</feature>
<dbReference type="NCBIfam" id="TIGR00792">
    <property type="entry name" value="gph"/>
    <property type="match status" value="1"/>
</dbReference>